<dbReference type="EMBL" id="JAEPRD010000150">
    <property type="protein sequence ID" value="KAG2196292.1"/>
    <property type="molecule type" value="Genomic_DNA"/>
</dbReference>
<evidence type="ECO:0000313" key="2">
    <source>
        <dbReference type="EMBL" id="KAG2196292.1"/>
    </source>
</evidence>
<evidence type="ECO:0000259" key="1">
    <source>
        <dbReference type="PROSITE" id="PS50181"/>
    </source>
</evidence>
<dbReference type="Gene3D" id="3.80.10.10">
    <property type="entry name" value="Ribonuclease Inhibitor"/>
    <property type="match status" value="1"/>
</dbReference>
<dbReference type="SUPFAM" id="SSF52047">
    <property type="entry name" value="RNI-like"/>
    <property type="match status" value="1"/>
</dbReference>
<dbReference type="PROSITE" id="PS50181">
    <property type="entry name" value="FBOX"/>
    <property type="match status" value="1"/>
</dbReference>
<dbReference type="AlphaFoldDB" id="A0A8H7QP96"/>
<proteinExistence type="predicted"/>
<organism evidence="2 3">
    <name type="scientific">Mucor saturninus</name>
    <dbReference type="NCBI Taxonomy" id="64648"/>
    <lineage>
        <taxon>Eukaryota</taxon>
        <taxon>Fungi</taxon>
        <taxon>Fungi incertae sedis</taxon>
        <taxon>Mucoromycota</taxon>
        <taxon>Mucoromycotina</taxon>
        <taxon>Mucoromycetes</taxon>
        <taxon>Mucorales</taxon>
        <taxon>Mucorineae</taxon>
        <taxon>Mucoraceae</taxon>
        <taxon>Mucor</taxon>
    </lineage>
</organism>
<comment type="caution">
    <text evidence="2">The sequence shown here is derived from an EMBL/GenBank/DDBJ whole genome shotgun (WGS) entry which is preliminary data.</text>
</comment>
<accession>A0A8H7QP96</accession>
<dbReference type="Pfam" id="PF00646">
    <property type="entry name" value="F-box"/>
    <property type="match status" value="1"/>
</dbReference>
<sequence length="647" mass="74731">MSASNVPAELLIATFRLLERKALRECMFVCKTWHSLITPLYFEEIPLHAGTILLVKQLLGLPRKHHKEHFQHGHWVKKLSIQFDNFSSYKTMIPGQDSAKRSFKLRPKEFATLLSYLPNLRVLDATSSHYFNYYMECLADSNQRIQRLEQIPCDMHENSFLPNLAACYNYRQSLTRLKTVYNASSLFSYTYQSEDDTFISLLSAFKHLTHLDLYNETLHSRLSPFHILGICPNLVRLKYHTKEYLLDNDLVRSNLSRSKLKQLDITAPSLSPAYINYITTHMPKDMENVSIQLKSIDFCNWILQLGVRTADKLARFLSKVKHVRIVCSVSQQQYKRDSNGLKMTLFYRFLGILRAGRNMYCTGAYDDFDPNETEIKASGHRLEFRYGLDHEDFTLNEGADVDRCVSVFTPDLGKSSIGPEIINHLAFTMRRQEDEDSLYQALKYALTQCPHLCRFELENNTRQMFGGAALKPTRFNPRESKHDMLKVFRVVGGGLSNEMVGLLRNYLPGVQEIVTEFGDEDGSDWTEKSGELNVTSLSSLNSLTLDTRTMLYNDSTLNNLSIHLEYNGDDTYYTIQKQLTEMNAYTLVRTETKPSNPFSIKCNSIPNIRFSIDNDRFFDFEEGQIIRPETSIKYWGSFLQSTATHFC</sequence>
<gene>
    <name evidence="2" type="ORF">INT47_012514</name>
</gene>
<name>A0A8H7QP96_9FUNG</name>
<evidence type="ECO:0000313" key="3">
    <source>
        <dbReference type="Proteomes" id="UP000603453"/>
    </source>
</evidence>
<dbReference type="InterPro" id="IPR001810">
    <property type="entry name" value="F-box_dom"/>
</dbReference>
<dbReference type="Proteomes" id="UP000603453">
    <property type="component" value="Unassembled WGS sequence"/>
</dbReference>
<keyword evidence="3" id="KW-1185">Reference proteome</keyword>
<dbReference type="SUPFAM" id="SSF81383">
    <property type="entry name" value="F-box domain"/>
    <property type="match status" value="1"/>
</dbReference>
<dbReference type="OrthoDB" id="2225190at2759"/>
<reference evidence="2" key="1">
    <citation type="submission" date="2020-12" db="EMBL/GenBank/DDBJ databases">
        <title>Metabolic potential, ecology and presence of endohyphal bacteria is reflected in genomic diversity of Mucoromycotina.</title>
        <authorList>
            <person name="Muszewska A."/>
            <person name="Okrasinska A."/>
            <person name="Steczkiewicz K."/>
            <person name="Drgas O."/>
            <person name="Orlowska M."/>
            <person name="Perlinska-Lenart U."/>
            <person name="Aleksandrzak-Piekarczyk T."/>
            <person name="Szatraj K."/>
            <person name="Zielenkiewicz U."/>
            <person name="Pilsyk S."/>
            <person name="Malc E."/>
            <person name="Mieczkowski P."/>
            <person name="Kruszewska J.S."/>
            <person name="Biernat P."/>
            <person name="Pawlowska J."/>
        </authorList>
    </citation>
    <scope>NUCLEOTIDE SEQUENCE</scope>
    <source>
        <strain evidence="2">WA0000017839</strain>
    </source>
</reference>
<dbReference type="InterPro" id="IPR032675">
    <property type="entry name" value="LRR_dom_sf"/>
</dbReference>
<protein>
    <recommendedName>
        <fullName evidence="1">F-box domain-containing protein</fullName>
    </recommendedName>
</protein>
<feature type="domain" description="F-box" evidence="1">
    <location>
        <begin position="1"/>
        <end position="45"/>
    </location>
</feature>
<dbReference type="InterPro" id="IPR036047">
    <property type="entry name" value="F-box-like_dom_sf"/>
</dbReference>